<dbReference type="InterPro" id="IPR053175">
    <property type="entry name" value="DHMBA_Reg_Transcription_Factor"/>
</dbReference>
<comment type="caution">
    <text evidence="1">The sequence shown here is derived from an EMBL/GenBank/DDBJ whole genome shotgun (WGS) entry which is preliminary data.</text>
</comment>
<dbReference type="InterPro" id="IPR021858">
    <property type="entry name" value="Fun_TF"/>
</dbReference>
<sequence>MPFQDCFTSEVVPYVQRPMVLPSYSDLALGYFMTSYVPASPFEYLPEIYRLADASTQDALSTAILAASYASFSLSVSSSDLASQALAHYSRAISLTNAAIASPSAAILDSTLVSVLLLGLFEALIFPGRLSPSSWTAHTLGGVELIRLRGREQLNTALGVRLFVQVSNNIRTSCIQRDVTVPTAFTHLYQEFLPFLDPAIPNHRMGPLTDKVAAFKARLSQRPGLEELPGIMQEALRLDQEAQGLQGMLLANGWAFKIRVPNETPMCAYRGLAYQYPNNSVARHWNGSRIMRIFLNEVVVRIAGGLAEAGYQSSQNLALRTSAAATRNTMCTDVLASATHFLDESGTAFRTTARFMIWPLSVVARVAMNLDLVPSLRQCAIRYMYDIAAHARVPQALHAARAIEGDEDDDWMHLYLVG</sequence>
<organism evidence="1 2">
    <name type="scientific">Clohesyomyces aquaticus</name>
    <dbReference type="NCBI Taxonomy" id="1231657"/>
    <lineage>
        <taxon>Eukaryota</taxon>
        <taxon>Fungi</taxon>
        <taxon>Dikarya</taxon>
        <taxon>Ascomycota</taxon>
        <taxon>Pezizomycotina</taxon>
        <taxon>Dothideomycetes</taxon>
        <taxon>Pleosporomycetidae</taxon>
        <taxon>Pleosporales</taxon>
        <taxon>Lindgomycetaceae</taxon>
        <taxon>Clohesyomyces</taxon>
    </lineage>
</organism>
<dbReference type="STRING" id="1231657.A0A1Y1ZYN4"/>
<protein>
    <recommendedName>
        <fullName evidence="3">Fungal-specific transcription factor domain-domain-containing protein</fullName>
    </recommendedName>
</protein>
<accession>A0A1Y1ZYN4</accession>
<dbReference type="PANTHER" id="PTHR38791">
    <property type="entry name" value="ZN(II)2CYS6 TRANSCRIPTION FACTOR (EUROFUNG)-RELATED-RELATED"/>
    <property type="match status" value="1"/>
</dbReference>
<keyword evidence="2" id="KW-1185">Reference proteome</keyword>
<evidence type="ECO:0000313" key="1">
    <source>
        <dbReference type="EMBL" id="ORY15328.1"/>
    </source>
</evidence>
<gene>
    <name evidence="1" type="ORF">BCR34DRAFT_598566</name>
</gene>
<evidence type="ECO:0000313" key="2">
    <source>
        <dbReference type="Proteomes" id="UP000193144"/>
    </source>
</evidence>
<dbReference type="OrthoDB" id="5429770at2759"/>
<dbReference type="Pfam" id="PF11951">
    <property type="entry name" value="Fungal_trans_2"/>
    <property type="match status" value="1"/>
</dbReference>
<name>A0A1Y1ZYN4_9PLEO</name>
<reference evidence="1 2" key="1">
    <citation type="submission" date="2016-07" db="EMBL/GenBank/DDBJ databases">
        <title>Pervasive Adenine N6-methylation of Active Genes in Fungi.</title>
        <authorList>
            <consortium name="DOE Joint Genome Institute"/>
            <person name="Mondo S.J."/>
            <person name="Dannebaum R.O."/>
            <person name="Kuo R.C."/>
            <person name="Labutti K."/>
            <person name="Haridas S."/>
            <person name="Kuo A."/>
            <person name="Salamov A."/>
            <person name="Ahrendt S.R."/>
            <person name="Lipzen A."/>
            <person name="Sullivan W."/>
            <person name="Andreopoulos W.B."/>
            <person name="Clum A."/>
            <person name="Lindquist E."/>
            <person name="Daum C."/>
            <person name="Ramamoorthy G.K."/>
            <person name="Gryganskyi A."/>
            <person name="Culley D."/>
            <person name="Magnuson J.K."/>
            <person name="James T.Y."/>
            <person name="O'Malley M.A."/>
            <person name="Stajich J.E."/>
            <person name="Spatafora J.W."/>
            <person name="Visel A."/>
            <person name="Grigoriev I.V."/>
        </authorList>
    </citation>
    <scope>NUCLEOTIDE SEQUENCE [LARGE SCALE GENOMIC DNA]</scope>
    <source>
        <strain evidence="1 2">CBS 115471</strain>
    </source>
</reference>
<evidence type="ECO:0008006" key="3">
    <source>
        <dbReference type="Google" id="ProtNLM"/>
    </source>
</evidence>
<dbReference type="EMBL" id="MCFA01000026">
    <property type="protein sequence ID" value="ORY15328.1"/>
    <property type="molecule type" value="Genomic_DNA"/>
</dbReference>
<proteinExistence type="predicted"/>
<dbReference type="Proteomes" id="UP000193144">
    <property type="component" value="Unassembled WGS sequence"/>
</dbReference>
<dbReference type="AlphaFoldDB" id="A0A1Y1ZYN4"/>